<dbReference type="PROSITE" id="PS51194">
    <property type="entry name" value="HELICASE_CTER"/>
    <property type="match status" value="1"/>
</dbReference>
<keyword evidence="4 10" id="KW-0547">Nucleotide-binding</keyword>
<dbReference type="GO" id="GO:0016887">
    <property type="term" value="F:ATP hydrolysis activity"/>
    <property type="evidence" value="ECO:0007669"/>
    <property type="project" value="RHEA"/>
</dbReference>
<dbReference type="OrthoDB" id="10259640at2759"/>
<dbReference type="EC" id="3.6.4.13" evidence="10"/>
<proteinExistence type="inferred from homology"/>
<keyword evidence="16" id="KW-1185">Reference proteome</keyword>
<sequence length="850" mass="96635">MSYKTNKLSKEKKKELRDLELKYIDDLIEKTKTATNPTSNLFTELPISKKTLAGLSLSKFVEMTPIQKKSLPLSLACKDIMGAAKTGSGKTLAFLIPVLELLYRNKWNRLDGLGALILSPTRELALQIFEVLSKIGRKHTFSAGLIIGGKNVIEERERIGKMNILIATPGRLLQHLDQAPDFNLDNLQLLVIDEADRILDMGFQKTVNAIIENLPIERQTLLFSATQNKSVKNLARLSLKDPEYVDVYDPESNVTPIKLSQYYMVAPLPQKLDYLFSFIKTHLKTRIIVFMSSCKQVRFTYETFCKLQPGVPILHLHGKQKQMARAQVFERFMKMPFACLLCTDIAARGLDFPVVDWAVQLDCPEDTDTYIHRVGRSARYESAGNALLFLLPSEIAMVDLLKEKKIPITKINPKQSKTISIANQLQHFCFQEPEIKYLGQKSFISYIRSIHFQKLKQVFSVDDLPLNEYAESLGLPGTPNIRIASKGKKGNQIKVISDIESSSSHKTKFDENDQDENTDSNDNQASDQSESENDDNNMDSKQGDKPIIKTKISKMINRKNTGVLAEHYLKIVDHNNNGINNLDDSDEEDFLVPKIAKNLENNSSDVKNDEIDDNSEEIQDSIYKDNQFVKVLAINPKTNMPVVVPNIPANEMSKKQIRKAKQKVLKNTLNTRMVFDENGVAKPVYEMLDEDSFYKSGNIDNMVKEYTENATEKMKQENYVDKMLAKEKRKSKRAQKKQKAKEEKQGNTPTVAFIGVSEHQNDNADFDDNQSYYSDSQNDDSDSYVDKFDFNKSNTYEKDSGSLKNKRYDDYDSSDNSDIVRKKTKHNPSSNFASDLQNDEEMALKLLGSL</sequence>
<dbReference type="EMBL" id="MBFR01000187">
    <property type="protein sequence ID" value="PVU91744.1"/>
    <property type="molecule type" value="Genomic_DNA"/>
</dbReference>
<dbReference type="GO" id="GO:0003724">
    <property type="term" value="F:RNA helicase activity"/>
    <property type="evidence" value="ECO:0007669"/>
    <property type="project" value="UniProtKB-EC"/>
</dbReference>
<dbReference type="STRING" id="133385.A0A2T9YHI3"/>
<evidence type="ECO:0000259" key="13">
    <source>
        <dbReference type="PROSITE" id="PS51194"/>
    </source>
</evidence>
<dbReference type="GO" id="GO:0005524">
    <property type="term" value="F:ATP binding"/>
    <property type="evidence" value="ECO:0007669"/>
    <property type="project" value="UniProtKB-UniRule"/>
</dbReference>
<accession>A0A2T9YHI3</accession>
<dbReference type="Gene3D" id="3.40.50.300">
    <property type="entry name" value="P-loop containing nucleotide triphosphate hydrolases"/>
    <property type="match status" value="2"/>
</dbReference>
<evidence type="ECO:0000256" key="7">
    <source>
        <dbReference type="ARBA" id="ARBA00022840"/>
    </source>
</evidence>
<dbReference type="GO" id="GO:0005730">
    <property type="term" value="C:nucleolus"/>
    <property type="evidence" value="ECO:0007669"/>
    <property type="project" value="UniProtKB-SubCell"/>
</dbReference>
<keyword evidence="8 10" id="KW-0694">RNA-binding</keyword>
<comment type="caution">
    <text evidence="15">The sequence shown here is derived from an EMBL/GenBank/DDBJ whole genome shotgun (WGS) entry which is preliminary data.</text>
</comment>
<dbReference type="GO" id="GO:0003723">
    <property type="term" value="F:RNA binding"/>
    <property type="evidence" value="ECO:0007669"/>
    <property type="project" value="UniProtKB-UniRule"/>
</dbReference>
<dbReference type="InterPro" id="IPR025313">
    <property type="entry name" value="SPB4-like_CTE"/>
</dbReference>
<keyword evidence="3" id="KW-0698">rRNA processing</keyword>
<name>A0A2T9YHI3_9FUNG</name>
<comment type="subcellular location">
    <subcellularLocation>
        <location evidence="1">Nucleus</location>
        <location evidence="1">Nucleolus</location>
    </subcellularLocation>
</comment>
<dbReference type="InterPro" id="IPR014014">
    <property type="entry name" value="RNA_helicase_DEAD_Q_motif"/>
</dbReference>
<organism evidence="15 16">
    <name type="scientific">Smittium simulii</name>
    <dbReference type="NCBI Taxonomy" id="133385"/>
    <lineage>
        <taxon>Eukaryota</taxon>
        <taxon>Fungi</taxon>
        <taxon>Fungi incertae sedis</taxon>
        <taxon>Zoopagomycota</taxon>
        <taxon>Kickxellomycotina</taxon>
        <taxon>Harpellomycetes</taxon>
        <taxon>Harpellales</taxon>
        <taxon>Legeriomycetaceae</taxon>
        <taxon>Smittium</taxon>
    </lineage>
</organism>
<dbReference type="InterPro" id="IPR001650">
    <property type="entry name" value="Helicase_C-like"/>
</dbReference>
<dbReference type="GO" id="GO:0006364">
    <property type="term" value="P:rRNA processing"/>
    <property type="evidence" value="ECO:0007669"/>
    <property type="project" value="UniProtKB-KW"/>
</dbReference>
<dbReference type="InterPro" id="IPR000629">
    <property type="entry name" value="RNA-helicase_DEAD-box_CS"/>
</dbReference>
<comment type="domain">
    <text evidence="10">The Q motif is unique to and characteristic of the DEAD box family of RNA helicases and controls ATP binding and hydrolysis.</text>
</comment>
<evidence type="ECO:0000256" key="8">
    <source>
        <dbReference type="ARBA" id="ARBA00022884"/>
    </source>
</evidence>
<feature type="compositionally biased region" description="Polar residues" evidence="11">
    <location>
        <begin position="827"/>
        <end position="836"/>
    </location>
</feature>
<keyword evidence="6 10" id="KW-0347">Helicase</keyword>
<comment type="function">
    <text evidence="10">RNA helicase.</text>
</comment>
<evidence type="ECO:0000256" key="4">
    <source>
        <dbReference type="ARBA" id="ARBA00022741"/>
    </source>
</evidence>
<dbReference type="SMART" id="SM00487">
    <property type="entry name" value="DEXDc"/>
    <property type="match status" value="1"/>
</dbReference>
<keyword evidence="2" id="KW-0690">Ribosome biogenesis</keyword>
<feature type="region of interest" description="Disordered" evidence="11">
    <location>
        <begin position="726"/>
        <end position="838"/>
    </location>
</feature>
<protein>
    <recommendedName>
        <fullName evidence="10">ATP-dependent RNA helicase</fullName>
        <ecNumber evidence="10">3.6.4.13</ecNumber>
    </recommendedName>
</protein>
<feature type="domain" description="DEAD-box RNA helicase Q" evidence="14">
    <location>
        <begin position="40"/>
        <end position="68"/>
    </location>
</feature>
<comment type="similarity">
    <text evidence="10">Belongs to the DEAD box helicase family.</text>
</comment>
<evidence type="ECO:0000256" key="5">
    <source>
        <dbReference type="ARBA" id="ARBA00022801"/>
    </source>
</evidence>
<dbReference type="AlphaFoldDB" id="A0A2T9YHI3"/>
<reference evidence="15 16" key="1">
    <citation type="journal article" date="2018" name="MBio">
        <title>Comparative Genomics Reveals the Core Gene Toolbox for the Fungus-Insect Symbiosis.</title>
        <authorList>
            <person name="Wang Y."/>
            <person name="Stata M."/>
            <person name="Wang W."/>
            <person name="Stajich J.E."/>
            <person name="White M.M."/>
            <person name="Moncalvo J.M."/>
        </authorList>
    </citation>
    <scope>NUCLEOTIDE SEQUENCE [LARGE SCALE GENOMIC DNA]</scope>
    <source>
        <strain evidence="15 16">SWE-8-4</strain>
    </source>
</reference>
<dbReference type="Pfam" id="PF00270">
    <property type="entry name" value="DEAD"/>
    <property type="match status" value="1"/>
</dbReference>
<comment type="catalytic activity">
    <reaction evidence="10">
        <text>ATP + H2O = ADP + phosphate + H(+)</text>
        <dbReference type="Rhea" id="RHEA:13065"/>
        <dbReference type="ChEBI" id="CHEBI:15377"/>
        <dbReference type="ChEBI" id="CHEBI:15378"/>
        <dbReference type="ChEBI" id="CHEBI:30616"/>
        <dbReference type="ChEBI" id="CHEBI:43474"/>
        <dbReference type="ChEBI" id="CHEBI:456216"/>
        <dbReference type="EC" id="3.6.4.13"/>
    </reaction>
</comment>
<dbReference type="PANTHER" id="PTHR24031">
    <property type="entry name" value="RNA HELICASE"/>
    <property type="match status" value="1"/>
</dbReference>
<evidence type="ECO:0000256" key="9">
    <source>
        <dbReference type="PROSITE-ProRule" id="PRU00552"/>
    </source>
</evidence>
<dbReference type="SMART" id="SM00490">
    <property type="entry name" value="HELICc"/>
    <property type="match status" value="1"/>
</dbReference>
<gene>
    <name evidence="15" type="ORF">BB561_004226</name>
</gene>
<dbReference type="PROSITE" id="PS51192">
    <property type="entry name" value="HELICASE_ATP_BIND_1"/>
    <property type="match status" value="1"/>
</dbReference>
<feature type="compositionally biased region" description="Basic residues" evidence="11">
    <location>
        <begin position="727"/>
        <end position="739"/>
    </location>
</feature>
<evidence type="ECO:0000259" key="12">
    <source>
        <dbReference type="PROSITE" id="PS51192"/>
    </source>
</evidence>
<dbReference type="PROSITE" id="PS51195">
    <property type="entry name" value="Q_MOTIF"/>
    <property type="match status" value="1"/>
</dbReference>
<evidence type="ECO:0000256" key="3">
    <source>
        <dbReference type="ARBA" id="ARBA00022552"/>
    </source>
</evidence>
<feature type="compositionally biased region" description="Basic and acidic residues" evidence="11">
    <location>
        <begin position="784"/>
        <end position="810"/>
    </location>
</feature>
<dbReference type="SUPFAM" id="SSF52540">
    <property type="entry name" value="P-loop containing nucleoside triphosphate hydrolases"/>
    <property type="match status" value="1"/>
</dbReference>
<evidence type="ECO:0000259" key="14">
    <source>
        <dbReference type="PROSITE" id="PS51195"/>
    </source>
</evidence>
<keyword evidence="7 10" id="KW-0067">ATP-binding</keyword>
<dbReference type="Proteomes" id="UP000245383">
    <property type="component" value="Unassembled WGS sequence"/>
</dbReference>
<feature type="region of interest" description="Disordered" evidence="11">
    <location>
        <begin position="496"/>
        <end position="547"/>
    </location>
</feature>
<dbReference type="Pfam" id="PF00271">
    <property type="entry name" value="Helicase_C"/>
    <property type="match status" value="1"/>
</dbReference>
<dbReference type="Pfam" id="PF13959">
    <property type="entry name" value="CTE_SPB4"/>
    <property type="match status" value="1"/>
</dbReference>
<evidence type="ECO:0000313" key="16">
    <source>
        <dbReference type="Proteomes" id="UP000245383"/>
    </source>
</evidence>
<dbReference type="InterPro" id="IPR027417">
    <property type="entry name" value="P-loop_NTPase"/>
</dbReference>
<dbReference type="CDD" id="cd17941">
    <property type="entry name" value="DEADc_DDX10"/>
    <property type="match status" value="1"/>
</dbReference>
<dbReference type="InterPro" id="IPR014001">
    <property type="entry name" value="Helicase_ATP-bd"/>
</dbReference>
<keyword evidence="5 10" id="KW-0378">Hydrolase</keyword>
<evidence type="ECO:0000256" key="11">
    <source>
        <dbReference type="SAM" id="MobiDB-lite"/>
    </source>
</evidence>
<dbReference type="CDD" id="cd18787">
    <property type="entry name" value="SF2_C_DEAD"/>
    <property type="match status" value="1"/>
</dbReference>
<evidence type="ECO:0000256" key="10">
    <source>
        <dbReference type="RuleBase" id="RU365068"/>
    </source>
</evidence>
<evidence type="ECO:0000256" key="2">
    <source>
        <dbReference type="ARBA" id="ARBA00022517"/>
    </source>
</evidence>
<evidence type="ECO:0000256" key="1">
    <source>
        <dbReference type="ARBA" id="ARBA00004604"/>
    </source>
</evidence>
<dbReference type="PROSITE" id="PS00039">
    <property type="entry name" value="DEAD_ATP_HELICASE"/>
    <property type="match status" value="1"/>
</dbReference>
<evidence type="ECO:0000313" key="15">
    <source>
        <dbReference type="EMBL" id="PVU91744.1"/>
    </source>
</evidence>
<feature type="domain" description="Helicase ATP-binding" evidence="12">
    <location>
        <begin position="71"/>
        <end position="245"/>
    </location>
</feature>
<dbReference type="InterPro" id="IPR011545">
    <property type="entry name" value="DEAD/DEAH_box_helicase_dom"/>
</dbReference>
<evidence type="ECO:0000256" key="6">
    <source>
        <dbReference type="ARBA" id="ARBA00022806"/>
    </source>
</evidence>
<feature type="domain" description="Helicase C-terminal" evidence="13">
    <location>
        <begin position="271"/>
        <end position="425"/>
    </location>
</feature>
<feature type="short sequence motif" description="Q motif" evidence="9">
    <location>
        <begin position="40"/>
        <end position="68"/>
    </location>
</feature>
<dbReference type="SMART" id="SM01178">
    <property type="entry name" value="DUF4217"/>
    <property type="match status" value="1"/>
</dbReference>